<sequence length="309" mass="34982">MISPITFDQLTGPPTDLELLDLLEFQLTKSAELFIAEVVKKGFSIDSLVFECTYSPILARAKITNKSSYKITFGRTLTGAILHMATSIAPGLQKDMKGCSEPETIRHAFNYISWLIFLHEVAHITHGHLEYIQSNGSNDYYEVNNQRLPLTHLHIDLEESKRFWRALESEADAYAISASLATFSYINTNVWWNQLKLGAMTRHHGAMASAAFHLMHMLANGHDDFRHPPANIRLGISLASIETLAKKMKWDVATTVEETVKGHYFMTSDIMGLDVDIKPQLESAHYMLTLDYVIKRAGFAKFRIPTYLD</sequence>
<reference evidence="1 2" key="1">
    <citation type="submission" date="2019-10" db="EMBL/GenBank/DDBJ databases">
        <title>Evaluation of single-gene subtyping targets for Pseudomonas.</title>
        <authorList>
            <person name="Reichler S.J."/>
            <person name="Orsi R.H."/>
            <person name="Wiedmann M."/>
            <person name="Martin N.H."/>
            <person name="Murphy S.I."/>
        </authorList>
    </citation>
    <scope>NUCLEOTIDE SEQUENCE [LARGE SCALE GENOMIC DNA]</scope>
    <source>
        <strain evidence="1 2">FSL R10-1876</strain>
    </source>
</reference>
<proteinExistence type="predicted"/>
<dbReference type="EMBL" id="WIVV01000105">
    <property type="protein sequence ID" value="MQU44633.1"/>
    <property type="molecule type" value="Genomic_DNA"/>
</dbReference>
<gene>
    <name evidence="1" type="ORF">GHO28_19290</name>
</gene>
<dbReference type="Proteomes" id="UP000466863">
    <property type="component" value="Unassembled WGS sequence"/>
</dbReference>
<evidence type="ECO:0000313" key="2">
    <source>
        <dbReference type="Proteomes" id="UP000466863"/>
    </source>
</evidence>
<protein>
    <submittedName>
        <fullName evidence="1">Uncharacterized protein</fullName>
    </submittedName>
</protein>
<accession>A0A6A7ZG43</accession>
<dbReference type="RefSeq" id="WP_153334474.1">
    <property type="nucleotide sequence ID" value="NZ_CP181271.1"/>
</dbReference>
<name>A0A6A7ZG43_9PSED</name>
<evidence type="ECO:0000313" key="1">
    <source>
        <dbReference type="EMBL" id="MQU44633.1"/>
    </source>
</evidence>
<dbReference type="AlphaFoldDB" id="A0A6A7ZG43"/>
<comment type="caution">
    <text evidence="1">The sequence shown here is derived from an EMBL/GenBank/DDBJ whole genome shotgun (WGS) entry which is preliminary data.</text>
</comment>
<organism evidence="1 2">
    <name type="scientific">Pseudomonas helleri</name>
    <dbReference type="NCBI Taxonomy" id="1608996"/>
    <lineage>
        <taxon>Bacteria</taxon>
        <taxon>Pseudomonadati</taxon>
        <taxon>Pseudomonadota</taxon>
        <taxon>Gammaproteobacteria</taxon>
        <taxon>Pseudomonadales</taxon>
        <taxon>Pseudomonadaceae</taxon>
        <taxon>Pseudomonas</taxon>
    </lineage>
</organism>